<reference evidence="1" key="1">
    <citation type="journal article" date="2015" name="Nature">
        <title>Complex archaea that bridge the gap between prokaryotes and eukaryotes.</title>
        <authorList>
            <person name="Spang A."/>
            <person name="Saw J.H."/>
            <person name="Jorgensen S.L."/>
            <person name="Zaremba-Niedzwiedzka K."/>
            <person name="Martijn J."/>
            <person name="Lind A.E."/>
            <person name="van Eijk R."/>
            <person name="Schleper C."/>
            <person name="Guy L."/>
            <person name="Ettema T.J."/>
        </authorList>
    </citation>
    <scope>NUCLEOTIDE SEQUENCE</scope>
</reference>
<organism evidence="1">
    <name type="scientific">marine sediment metagenome</name>
    <dbReference type="NCBI Taxonomy" id="412755"/>
    <lineage>
        <taxon>unclassified sequences</taxon>
        <taxon>metagenomes</taxon>
        <taxon>ecological metagenomes</taxon>
    </lineage>
</organism>
<proteinExistence type="predicted"/>
<evidence type="ECO:0008006" key="2">
    <source>
        <dbReference type="Google" id="ProtNLM"/>
    </source>
</evidence>
<dbReference type="EMBL" id="LAZR01003091">
    <property type="protein sequence ID" value="KKN22123.1"/>
    <property type="molecule type" value="Genomic_DNA"/>
</dbReference>
<evidence type="ECO:0000313" key="1">
    <source>
        <dbReference type="EMBL" id="KKN22123.1"/>
    </source>
</evidence>
<sequence>MIHQVKSWIGRTYSWVSEDNLNRYFNEFCFRINRSQSKATIFNNLISKMVQGEKIYQSQLISN</sequence>
<gene>
    <name evidence="1" type="ORF">LCGC14_0918450</name>
</gene>
<dbReference type="AlphaFoldDB" id="A0A0F9RY47"/>
<protein>
    <recommendedName>
        <fullName evidence="2">ISXO2-like transposase domain-containing protein</fullName>
    </recommendedName>
</protein>
<comment type="caution">
    <text evidence="1">The sequence shown here is derived from an EMBL/GenBank/DDBJ whole genome shotgun (WGS) entry which is preliminary data.</text>
</comment>
<accession>A0A0F9RY47</accession>
<name>A0A0F9RY47_9ZZZZ</name>